<evidence type="ECO:0000256" key="2">
    <source>
        <dbReference type="ARBA" id="ARBA00023012"/>
    </source>
</evidence>
<dbReference type="InterPro" id="IPR036388">
    <property type="entry name" value="WH-like_DNA-bd_sf"/>
</dbReference>
<feature type="domain" description="Response regulatory" evidence="8">
    <location>
        <begin position="2"/>
        <end position="116"/>
    </location>
</feature>
<dbReference type="InterPro" id="IPR001867">
    <property type="entry name" value="OmpR/PhoB-type_DNA-bd"/>
</dbReference>
<dbReference type="InterPro" id="IPR039420">
    <property type="entry name" value="WalR-like"/>
</dbReference>
<organism evidence="10 11">
    <name type="scientific">Poseidonibacter parvus</name>
    <dbReference type="NCBI Taxonomy" id="1850254"/>
    <lineage>
        <taxon>Bacteria</taxon>
        <taxon>Pseudomonadati</taxon>
        <taxon>Campylobacterota</taxon>
        <taxon>Epsilonproteobacteria</taxon>
        <taxon>Campylobacterales</taxon>
        <taxon>Arcobacteraceae</taxon>
        <taxon>Poseidonibacter</taxon>
    </lineage>
</organism>
<dbReference type="PANTHER" id="PTHR48111:SF1">
    <property type="entry name" value="TWO-COMPONENT RESPONSE REGULATOR ORR33"/>
    <property type="match status" value="1"/>
</dbReference>
<dbReference type="Pfam" id="PF00072">
    <property type="entry name" value="Response_reg"/>
    <property type="match status" value="1"/>
</dbReference>
<dbReference type="InterPro" id="IPR001789">
    <property type="entry name" value="Sig_transdc_resp-reg_receiver"/>
</dbReference>
<dbReference type="Proteomes" id="UP000186074">
    <property type="component" value="Chromosome"/>
</dbReference>
<keyword evidence="11" id="KW-1185">Reference proteome</keyword>
<gene>
    <name evidence="10" type="ORF">LPB137_12380</name>
</gene>
<dbReference type="InterPro" id="IPR011006">
    <property type="entry name" value="CheY-like_superfamily"/>
</dbReference>
<dbReference type="Pfam" id="PF00486">
    <property type="entry name" value="Trans_reg_C"/>
    <property type="match status" value="1"/>
</dbReference>
<keyword evidence="5" id="KW-0804">Transcription</keyword>
<dbReference type="GO" id="GO:0032993">
    <property type="term" value="C:protein-DNA complex"/>
    <property type="evidence" value="ECO:0007669"/>
    <property type="project" value="TreeGrafter"/>
</dbReference>
<evidence type="ECO:0000256" key="4">
    <source>
        <dbReference type="ARBA" id="ARBA00023125"/>
    </source>
</evidence>
<evidence type="ECO:0000313" key="10">
    <source>
        <dbReference type="EMBL" id="APW66591.1"/>
    </source>
</evidence>
<evidence type="ECO:0000313" key="11">
    <source>
        <dbReference type="Proteomes" id="UP000186074"/>
    </source>
</evidence>
<sequence length="221" mass="25926">MKILLLEDDVMLNRAITQYLQSTNHEVRTARDGTNCLRILDEEAFELLILDINVPDINGFEVLETLHGKNIIIPTIFISALIDIEEISRAFELGCYDYLKKPFHLKELTLRINKISQSQIVPQQNKVLSQCYSFNSNSLTLMYNNTTHTLTKRQLQIIQLLARYKNATVNYDMFREYVWRDDNIDNATIRAEVNRLKKVLKEDFITNIRGLGYMIEYEKEE</sequence>
<evidence type="ECO:0000259" key="8">
    <source>
        <dbReference type="PROSITE" id="PS50110"/>
    </source>
</evidence>
<dbReference type="SUPFAM" id="SSF52172">
    <property type="entry name" value="CheY-like"/>
    <property type="match status" value="1"/>
</dbReference>
<dbReference type="Gene3D" id="1.10.10.10">
    <property type="entry name" value="Winged helix-like DNA-binding domain superfamily/Winged helix DNA-binding domain"/>
    <property type="match status" value="1"/>
</dbReference>
<dbReference type="GO" id="GO:0000156">
    <property type="term" value="F:phosphorelay response regulator activity"/>
    <property type="evidence" value="ECO:0007669"/>
    <property type="project" value="TreeGrafter"/>
</dbReference>
<dbReference type="GO" id="GO:0000976">
    <property type="term" value="F:transcription cis-regulatory region binding"/>
    <property type="evidence" value="ECO:0007669"/>
    <property type="project" value="TreeGrafter"/>
</dbReference>
<dbReference type="SMART" id="SM00862">
    <property type="entry name" value="Trans_reg_C"/>
    <property type="match status" value="1"/>
</dbReference>
<feature type="modified residue" description="4-aspartylphosphate" evidence="6">
    <location>
        <position position="51"/>
    </location>
</feature>
<protein>
    <submittedName>
        <fullName evidence="10">DNA-binding response regulator</fullName>
    </submittedName>
</protein>
<dbReference type="GO" id="GO:0005829">
    <property type="term" value="C:cytosol"/>
    <property type="evidence" value="ECO:0007669"/>
    <property type="project" value="TreeGrafter"/>
</dbReference>
<proteinExistence type="predicted"/>
<evidence type="ECO:0000256" key="6">
    <source>
        <dbReference type="PROSITE-ProRule" id="PRU00169"/>
    </source>
</evidence>
<evidence type="ECO:0000256" key="1">
    <source>
        <dbReference type="ARBA" id="ARBA00022553"/>
    </source>
</evidence>
<dbReference type="RefSeq" id="WP_076088535.1">
    <property type="nucleotide sequence ID" value="NZ_CP019070.1"/>
</dbReference>
<dbReference type="Gene3D" id="3.40.50.2300">
    <property type="match status" value="1"/>
</dbReference>
<dbReference type="AlphaFoldDB" id="A0A1P8KPZ1"/>
<keyword evidence="3" id="KW-0805">Transcription regulation</keyword>
<evidence type="ECO:0000256" key="7">
    <source>
        <dbReference type="PROSITE-ProRule" id="PRU01091"/>
    </source>
</evidence>
<dbReference type="OrthoDB" id="8912111at2"/>
<dbReference type="PANTHER" id="PTHR48111">
    <property type="entry name" value="REGULATOR OF RPOS"/>
    <property type="match status" value="1"/>
</dbReference>
<dbReference type="SMART" id="SM00448">
    <property type="entry name" value="REC"/>
    <property type="match status" value="1"/>
</dbReference>
<reference evidence="10 11" key="1">
    <citation type="submission" date="2017-01" db="EMBL/GenBank/DDBJ databases">
        <title>Genome sequencing of Arcobacter sp. LPB0137.</title>
        <authorList>
            <person name="Lee G.-W."/>
            <person name="Yi H."/>
        </authorList>
    </citation>
    <scope>NUCLEOTIDE SEQUENCE [LARGE SCALE GENOMIC DNA]</scope>
    <source>
        <strain evidence="10 11">LPB0137</strain>
    </source>
</reference>
<dbReference type="KEGG" id="alp:LPB137_12380"/>
<dbReference type="PROSITE" id="PS50110">
    <property type="entry name" value="RESPONSE_REGULATORY"/>
    <property type="match status" value="1"/>
</dbReference>
<dbReference type="PROSITE" id="PS51755">
    <property type="entry name" value="OMPR_PHOB"/>
    <property type="match status" value="1"/>
</dbReference>
<dbReference type="STRING" id="1850254.LPB137_12380"/>
<feature type="DNA-binding region" description="OmpR/PhoB-type" evidence="7">
    <location>
        <begin position="124"/>
        <end position="217"/>
    </location>
</feature>
<evidence type="ECO:0000259" key="9">
    <source>
        <dbReference type="PROSITE" id="PS51755"/>
    </source>
</evidence>
<keyword evidence="4 7" id="KW-0238">DNA-binding</keyword>
<name>A0A1P8KPZ1_9BACT</name>
<feature type="domain" description="OmpR/PhoB-type" evidence="9">
    <location>
        <begin position="124"/>
        <end position="217"/>
    </location>
</feature>
<keyword evidence="2" id="KW-0902">Two-component regulatory system</keyword>
<dbReference type="GO" id="GO:0006355">
    <property type="term" value="P:regulation of DNA-templated transcription"/>
    <property type="evidence" value="ECO:0007669"/>
    <property type="project" value="InterPro"/>
</dbReference>
<accession>A0A1P8KPZ1</accession>
<keyword evidence="1 6" id="KW-0597">Phosphoprotein</keyword>
<evidence type="ECO:0000256" key="3">
    <source>
        <dbReference type="ARBA" id="ARBA00023015"/>
    </source>
</evidence>
<evidence type="ECO:0000256" key="5">
    <source>
        <dbReference type="ARBA" id="ARBA00023163"/>
    </source>
</evidence>
<dbReference type="EMBL" id="CP019070">
    <property type="protein sequence ID" value="APW66591.1"/>
    <property type="molecule type" value="Genomic_DNA"/>
</dbReference>